<reference evidence="7 8" key="1">
    <citation type="submission" date="2017-07" db="EMBL/GenBank/DDBJ databases">
        <title>The genome sequence of Paludifilum halophilum highlights mechanisms for microbial adaptation to high salt environemnts.</title>
        <authorList>
            <person name="Belbahri L."/>
        </authorList>
    </citation>
    <scope>NUCLEOTIDE SEQUENCE [LARGE SCALE GENOMIC DNA]</scope>
    <source>
        <strain evidence="7 8">DSM 102817</strain>
    </source>
</reference>
<dbReference type="OrthoDB" id="2351575at2"/>
<proteinExistence type="predicted"/>
<name>A0A235BC03_9BACL</name>
<comment type="subcellular location">
    <subcellularLocation>
        <location evidence="1">Cell membrane</location>
        <topology evidence="1">Multi-pass membrane protein</topology>
    </subcellularLocation>
</comment>
<feature type="transmembrane region" description="Helical" evidence="6">
    <location>
        <begin position="290"/>
        <end position="306"/>
    </location>
</feature>
<dbReference type="Gene3D" id="1.20.1250.20">
    <property type="entry name" value="MFS general substrate transporter like domains"/>
    <property type="match status" value="1"/>
</dbReference>
<keyword evidence="3 6" id="KW-0812">Transmembrane</keyword>
<feature type="transmembrane region" description="Helical" evidence="6">
    <location>
        <begin position="98"/>
        <end position="117"/>
    </location>
</feature>
<feature type="transmembrane region" description="Helical" evidence="6">
    <location>
        <begin position="41"/>
        <end position="64"/>
    </location>
</feature>
<dbReference type="AlphaFoldDB" id="A0A235BC03"/>
<evidence type="ECO:0000256" key="5">
    <source>
        <dbReference type="ARBA" id="ARBA00023136"/>
    </source>
</evidence>
<evidence type="ECO:0000256" key="1">
    <source>
        <dbReference type="ARBA" id="ARBA00004651"/>
    </source>
</evidence>
<dbReference type="EMBL" id="NOWF01000002">
    <property type="protein sequence ID" value="OYD09095.1"/>
    <property type="molecule type" value="Genomic_DNA"/>
</dbReference>
<keyword evidence="5 6" id="KW-0472">Membrane</keyword>
<organism evidence="7 8">
    <name type="scientific">Paludifilum halophilum</name>
    <dbReference type="NCBI Taxonomy" id="1642702"/>
    <lineage>
        <taxon>Bacteria</taxon>
        <taxon>Bacillati</taxon>
        <taxon>Bacillota</taxon>
        <taxon>Bacilli</taxon>
        <taxon>Bacillales</taxon>
        <taxon>Thermoactinomycetaceae</taxon>
        <taxon>Paludifilum</taxon>
    </lineage>
</organism>
<evidence type="ECO:0008006" key="9">
    <source>
        <dbReference type="Google" id="ProtNLM"/>
    </source>
</evidence>
<gene>
    <name evidence="7" type="ORF">CHM34_04840</name>
</gene>
<dbReference type="PANTHER" id="PTHR23513:SF19">
    <property type="entry name" value="MAJOR FACILITATOR SUPERFAMILY (MFS) PROFILE DOMAIN-CONTAINING PROTEIN"/>
    <property type="match status" value="1"/>
</dbReference>
<keyword evidence="2" id="KW-1003">Cell membrane</keyword>
<evidence type="ECO:0000256" key="2">
    <source>
        <dbReference type="ARBA" id="ARBA00022475"/>
    </source>
</evidence>
<accession>A0A235BC03</accession>
<evidence type="ECO:0000256" key="4">
    <source>
        <dbReference type="ARBA" id="ARBA00022989"/>
    </source>
</evidence>
<dbReference type="GO" id="GO:0005886">
    <property type="term" value="C:plasma membrane"/>
    <property type="evidence" value="ECO:0007669"/>
    <property type="project" value="UniProtKB-SubCell"/>
</dbReference>
<evidence type="ECO:0000256" key="6">
    <source>
        <dbReference type="SAM" id="Phobius"/>
    </source>
</evidence>
<feature type="transmembrane region" description="Helical" evidence="6">
    <location>
        <begin position="376"/>
        <end position="394"/>
    </location>
</feature>
<dbReference type="GO" id="GO:0022857">
    <property type="term" value="F:transmembrane transporter activity"/>
    <property type="evidence" value="ECO:0007669"/>
    <property type="project" value="InterPro"/>
</dbReference>
<evidence type="ECO:0000256" key="3">
    <source>
        <dbReference type="ARBA" id="ARBA00022692"/>
    </source>
</evidence>
<evidence type="ECO:0000313" key="8">
    <source>
        <dbReference type="Proteomes" id="UP000215459"/>
    </source>
</evidence>
<dbReference type="CDD" id="cd06173">
    <property type="entry name" value="MFS_MefA_like"/>
    <property type="match status" value="1"/>
</dbReference>
<dbReference type="Pfam" id="PF07690">
    <property type="entry name" value="MFS_1"/>
    <property type="match status" value="1"/>
</dbReference>
<dbReference type="InterPro" id="IPR011701">
    <property type="entry name" value="MFS"/>
</dbReference>
<feature type="transmembrane region" description="Helical" evidence="6">
    <location>
        <begin position="256"/>
        <end position="278"/>
    </location>
</feature>
<keyword evidence="8" id="KW-1185">Reference proteome</keyword>
<dbReference type="Proteomes" id="UP000215459">
    <property type="component" value="Unassembled WGS sequence"/>
</dbReference>
<evidence type="ECO:0000313" key="7">
    <source>
        <dbReference type="EMBL" id="OYD09095.1"/>
    </source>
</evidence>
<keyword evidence="4 6" id="KW-1133">Transmembrane helix</keyword>
<dbReference type="InterPro" id="IPR036259">
    <property type="entry name" value="MFS_trans_sf"/>
</dbReference>
<sequence length="420" mass="46509">MLKNISFQLLWIGQSLANLSDSLYILSLITLIYQSSGSVTLAALFTVLQVSGQSISGLLAPLIIDRYRLQVILIISQASQTILLATMIIISLSLSSETLLMIVSLLFVFTISILDGCTTPSRNALVPRLVQKQQLVKANSLLATSDQMVRLIGWSLGGILIASMGEINVLWVTVGMFTISTVSLLFIKEPVKPVQLKKETKKKWDHIKEGWVTIWQSPVLRRVSLMEMIEICGRSIWAGAIVLVFVEEVLNKGEVWWGFINSSYFAGTIIGGMLVWLFSKWVNRQIFRSMFFGSLGVCVFTLFFAFNTIPLVALLLTLFMGPAYQLRGIAQKTIFQTKVRPDLLPKVFTSQNTLVNLTFGSSILLMGFISDVLGVRMVYFVTASLFAASALLALTMKQERVTEEHSSPSENQVGEGGRSS</sequence>
<dbReference type="PANTHER" id="PTHR23513">
    <property type="entry name" value="INTEGRAL MEMBRANE EFFLUX PROTEIN-RELATED"/>
    <property type="match status" value="1"/>
</dbReference>
<dbReference type="SUPFAM" id="SSF103473">
    <property type="entry name" value="MFS general substrate transporter"/>
    <property type="match status" value="1"/>
</dbReference>
<dbReference type="RefSeq" id="WP_094263444.1">
    <property type="nucleotide sequence ID" value="NZ_NOWF01000002.1"/>
</dbReference>
<feature type="transmembrane region" description="Helical" evidence="6">
    <location>
        <begin position="71"/>
        <end position="92"/>
    </location>
</feature>
<protein>
    <recommendedName>
        <fullName evidence="9">MFS transporter</fullName>
    </recommendedName>
</protein>
<comment type="caution">
    <text evidence="7">The sequence shown here is derived from an EMBL/GenBank/DDBJ whole genome shotgun (WGS) entry which is preliminary data.</text>
</comment>